<sequence length="264" mass="29735">MLPGCFKYVVVGDDGVGKSSIVRRFIFDEFCPQYFPTILDDYVTELPHQNDLGTPNLQLNLCDTGGHSDVDRFRPLCYSKVDFVVVCFSVVMPSSFKNVLSKWIPEIKRHTVHNDAPVILVGTQVDLRSNFNVLLELAEKGLAPLPESQALKLAKKIGARNYVECSSLTRKNIRQIFDPSLLGRQQKRAGIGRVPNLTSLAKEDVEKHKQKHLKNKLSASVTDQVLNKTKFTGPSSGKSFGRQWRLQKASKLKRLLFLSCFSRL</sequence>
<evidence type="ECO:0000313" key="4">
    <source>
        <dbReference type="Proteomes" id="UP000708208"/>
    </source>
</evidence>
<dbReference type="GO" id="GO:0035006">
    <property type="term" value="P:melanization defense response"/>
    <property type="evidence" value="ECO:0007669"/>
    <property type="project" value="UniProtKB-ARBA"/>
</dbReference>
<dbReference type="GO" id="GO:0022412">
    <property type="term" value="P:cellular process involved in reproduction in multicellular organism"/>
    <property type="evidence" value="ECO:0007669"/>
    <property type="project" value="UniProtKB-ARBA"/>
</dbReference>
<dbReference type="OrthoDB" id="8830751at2759"/>
<proteinExistence type="predicted"/>
<dbReference type="PROSITE" id="PS51420">
    <property type="entry name" value="RHO"/>
    <property type="match status" value="1"/>
</dbReference>
<evidence type="ECO:0000313" key="3">
    <source>
        <dbReference type="EMBL" id="CAG7816609.1"/>
    </source>
</evidence>
<dbReference type="GO" id="GO:0035099">
    <property type="term" value="P:hemocyte migration"/>
    <property type="evidence" value="ECO:0007669"/>
    <property type="project" value="UniProtKB-ARBA"/>
</dbReference>
<dbReference type="PROSITE" id="PS51421">
    <property type="entry name" value="RAS"/>
    <property type="match status" value="1"/>
</dbReference>
<dbReference type="Proteomes" id="UP000708208">
    <property type="component" value="Unassembled WGS sequence"/>
</dbReference>
<dbReference type="SMART" id="SM00175">
    <property type="entry name" value="RAB"/>
    <property type="match status" value="1"/>
</dbReference>
<evidence type="ECO:0000256" key="2">
    <source>
        <dbReference type="ARBA" id="ARBA00023134"/>
    </source>
</evidence>
<dbReference type="Pfam" id="PF00071">
    <property type="entry name" value="Ras"/>
    <property type="match status" value="1"/>
</dbReference>
<keyword evidence="4" id="KW-1185">Reference proteome</keyword>
<dbReference type="SMART" id="SM00173">
    <property type="entry name" value="RAS"/>
    <property type="match status" value="1"/>
</dbReference>
<protein>
    <submittedName>
        <fullName evidence="3">Uncharacterized protein</fullName>
    </submittedName>
</protein>
<dbReference type="AlphaFoldDB" id="A0A8J2KNY0"/>
<dbReference type="SMART" id="SM00174">
    <property type="entry name" value="RHO"/>
    <property type="match status" value="1"/>
</dbReference>
<dbReference type="GO" id="GO:0007264">
    <property type="term" value="P:small GTPase-mediated signal transduction"/>
    <property type="evidence" value="ECO:0007669"/>
    <property type="project" value="InterPro"/>
</dbReference>
<comment type="caution">
    <text evidence="3">The sequence shown here is derived from an EMBL/GenBank/DDBJ whole genome shotgun (WGS) entry which is preliminary data.</text>
</comment>
<dbReference type="InterPro" id="IPR001806">
    <property type="entry name" value="Small_GTPase"/>
</dbReference>
<dbReference type="PANTHER" id="PTHR24072">
    <property type="entry name" value="RHO FAMILY GTPASE"/>
    <property type="match status" value="1"/>
</dbReference>
<dbReference type="InterPro" id="IPR003578">
    <property type="entry name" value="Small_GTPase_Rho"/>
</dbReference>
<dbReference type="NCBIfam" id="TIGR00231">
    <property type="entry name" value="small_GTP"/>
    <property type="match status" value="1"/>
</dbReference>
<evidence type="ECO:0000256" key="1">
    <source>
        <dbReference type="ARBA" id="ARBA00022741"/>
    </source>
</evidence>
<keyword evidence="2" id="KW-0342">GTP-binding</keyword>
<dbReference type="InterPro" id="IPR005225">
    <property type="entry name" value="Small_GTP-bd"/>
</dbReference>
<keyword evidence="1" id="KW-0547">Nucleotide-binding</keyword>
<dbReference type="PROSITE" id="PS51419">
    <property type="entry name" value="RAB"/>
    <property type="match status" value="1"/>
</dbReference>
<dbReference type="GO" id="GO:0001667">
    <property type="term" value="P:ameboidal-type cell migration"/>
    <property type="evidence" value="ECO:0007669"/>
    <property type="project" value="UniProtKB-ARBA"/>
</dbReference>
<organism evidence="3 4">
    <name type="scientific">Allacma fusca</name>
    <dbReference type="NCBI Taxonomy" id="39272"/>
    <lineage>
        <taxon>Eukaryota</taxon>
        <taxon>Metazoa</taxon>
        <taxon>Ecdysozoa</taxon>
        <taxon>Arthropoda</taxon>
        <taxon>Hexapoda</taxon>
        <taxon>Collembola</taxon>
        <taxon>Symphypleona</taxon>
        <taxon>Sminthuridae</taxon>
        <taxon>Allacma</taxon>
    </lineage>
</organism>
<dbReference type="GO" id="GO:0005525">
    <property type="term" value="F:GTP binding"/>
    <property type="evidence" value="ECO:0007669"/>
    <property type="project" value="UniProtKB-KW"/>
</dbReference>
<name>A0A8J2KNY0_9HEXA</name>
<reference evidence="3" key="1">
    <citation type="submission" date="2021-06" db="EMBL/GenBank/DDBJ databases">
        <authorList>
            <person name="Hodson N. C."/>
            <person name="Mongue J. A."/>
            <person name="Jaron S. K."/>
        </authorList>
    </citation>
    <scope>NUCLEOTIDE SEQUENCE</scope>
</reference>
<dbReference type="GO" id="GO:0003006">
    <property type="term" value="P:developmental process involved in reproduction"/>
    <property type="evidence" value="ECO:0007669"/>
    <property type="project" value="UniProtKB-ARBA"/>
</dbReference>
<dbReference type="EMBL" id="CAJVCH010374417">
    <property type="protein sequence ID" value="CAG7816609.1"/>
    <property type="molecule type" value="Genomic_DNA"/>
</dbReference>
<gene>
    <name evidence="3" type="ORF">AFUS01_LOCUS27222</name>
</gene>
<dbReference type="CDD" id="cd00157">
    <property type="entry name" value="Rho"/>
    <property type="match status" value="1"/>
</dbReference>
<accession>A0A8J2KNY0</accession>
<dbReference type="GO" id="GO:0003924">
    <property type="term" value="F:GTPase activity"/>
    <property type="evidence" value="ECO:0007669"/>
    <property type="project" value="InterPro"/>
</dbReference>